<dbReference type="GO" id="GO:0016491">
    <property type="term" value="F:oxidoreductase activity"/>
    <property type="evidence" value="ECO:0007669"/>
    <property type="project" value="InterPro"/>
</dbReference>
<dbReference type="InterPro" id="IPR004378">
    <property type="entry name" value="F420H2_quin_Rdtase"/>
</dbReference>
<gene>
    <name evidence="3" type="ORF">SAMN05216266_102303</name>
</gene>
<protein>
    <submittedName>
        <fullName evidence="3">Deazaflavin-dependent oxidoreductase, nitroreductase family</fullName>
    </submittedName>
</protein>
<proteinExistence type="inferred from homology"/>
<dbReference type="OrthoDB" id="163266at2"/>
<keyword evidence="4" id="KW-1185">Reference proteome</keyword>
<dbReference type="Gene3D" id="2.30.110.10">
    <property type="entry name" value="Electron Transport, Fmn-binding Protein, Chain A"/>
    <property type="match status" value="1"/>
</dbReference>
<dbReference type="RefSeq" id="WP_091670539.1">
    <property type="nucleotide sequence ID" value="NZ_FOKG01000002.1"/>
</dbReference>
<dbReference type="InterPro" id="IPR012349">
    <property type="entry name" value="Split_barrel_FMN-bd"/>
</dbReference>
<dbReference type="PANTHER" id="PTHR39428:SF3">
    <property type="entry name" value="DEAZAFLAVIN-DEPENDENT NITROREDUCTASE"/>
    <property type="match status" value="1"/>
</dbReference>
<sequence length="158" mass="17465">MRILERKPQPKGLAKFLFRLPIHLYRIGLGRLLGGRFLLLHHRGRVSGKPRQVVIEVVHHDSTAGSYTVASGFGAKADWYRNVLADPEVRIQVGGKKGAATAVPLDTEAGAEVMAEYASRHKRAAKALCRYMGFEVDGGAADFREAGRHIPFLRLLTH</sequence>
<dbReference type="Proteomes" id="UP000243799">
    <property type="component" value="Unassembled WGS sequence"/>
</dbReference>
<dbReference type="EMBL" id="FOKG01000002">
    <property type="protein sequence ID" value="SFA93483.1"/>
    <property type="molecule type" value="Genomic_DNA"/>
</dbReference>
<evidence type="ECO:0000313" key="4">
    <source>
        <dbReference type="Proteomes" id="UP000243799"/>
    </source>
</evidence>
<dbReference type="STRING" id="490629.SAMN05216266_102303"/>
<accession>A0A1I0X024</accession>
<organism evidence="3 4">
    <name type="scientific">Amycolatopsis marina</name>
    <dbReference type="NCBI Taxonomy" id="490629"/>
    <lineage>
        <taxon>Bacteria</taxon>
        <taxon>Bacillati</taxon>
        <taxon>Actinomycetota</taxon>
        <taxon>Actinomycetes</taxon>
        <taxon>Pseudonocardiales</taxon>
        <taxon>Pseudonocardiaceae</taxon>
        <taxon>Amycolatopsis</taxon>
    </lineage>
</organism>
<dbReference type="GO" id="GO:0005886">
    <property type="term" value="C:plasma membrane"/>
    <property type="evidence" value="ECO:0007669"/>
    <property type="project" value="TreeGrafter"/>
</dbReference>
<dbReference type="AlphaFoldDB" id="A0A1I0X024"/>
<comment type="catalytic activity">
    <reaction evidence="2">
        <text>oxidized coenzyme F420-(gamma-L-Glu)(n) + a quinol + H(+) = reduced coenzyme F420-(gamma-L-Glu)(n) + a quinone</text>
        <dbReference type="Rhea" id="RHEA:39663"/>
        <dbReference type="Rhea" id="RHEA-COMP:12939"/>
        <dbReference type="Rhea" id="RHEA-COMP:14378"/>
        <dbReference type="ChEBI" id="CHEBI:15378"/>
        <dbReference type="ChEBI" id="CHEBI:24646"/>
        <dbReference type="ChEBI" id="CHEBI:132124"/>
        <dbReference type="ChEBI" id="CHEBI:133980"/>
        <dbReference type="ChEBI" id="CHEBI:139511"/>
    </reaction>
</comment>
<comment type="similarity">
    <text evidence="1">Belongs to the F420H(2)-dependent quinone reductase family.</text>
</comment>
<evidence type="ECO:0000256" key="1">
    <source>
        <dbReference type="ARBA" id="ARBA00008710"/>
    </source>
</evidence>
<dbReference type="NCBIfam" id="TIGR00026">
    <property type="entry name" value="hi_GC_TIGR00026"/>
    <property type="match status" value="1"/>
</dbReference>
<dbReference type="GO" id="GO:0070967">
    <property type="term" value="F:coenzyme F420 binding"/>
    <property type="evidence" value="ECO:0007669"/>
    <property type="project" value="TreeGrafter"/>
</dbReference>
<evidence type="ECO:0000313" key="3">
    <source>
        <dbReference type="EMBL" id="SFA93483.1"/>
    </source>
</evidence>
<reference evidence="4" key="1">
    <citation type="submission" date="2016-10" db="EMBL/GenBank/DDBJ databases">
        <authorList>
            <person name="Varghese N."/>
            <person name="Submissions S."/>
        </authorList>
    </citation>
    <scope>NUCLEOTIDE SEQUENCE [LARGE SCALE GENOMIC DNA]</scope>
    <source>
        <strain evidence="4">CGMCC 4.3568</strain>
    </source>
</reference>
<name>A0A1I0X024_9PSEU</name>
<dbReference type="Pfam" id="PF04075">
    <property type="entry name" value="F420H2_quin_red"/>
    <property type="match status" value="1"/>
</dbReference>
<dbReference type="PANTHER" id="PTHR39428">
    <property type="entry name" value="F420H(2)-DEPENDENT QUINONE REDUCTASE RV1261C"/>
    <property type="match status" value="1"/>
</dbReference>
<evidence type="ECO:0000256" key="2">
    <source>
        <dbReference type="ARBA" id="ARBA00049106"/>
    </source>
</evidence>